<keyword evidence="4" id="KW-0732">Signal</keyword>
<sequence length="396" mass="43602">MKGMSRSHPLVLAIFLCFYAVILTGCWDRTEVNDLALITGAAIDYHSKKKIALSVQIFIARASGGGGGVGMEKKSGSGTQNTFVRTATGENIAAALANLQEQIPRKLFWGHAEIVIFGEAAAKNGIRDDIDYLMRAPQPRERAYIYVSKGKASEALELQSILERDTSEVLREISKSKIMISVTLAELAAMLTSDSGDAALPYLNPVISKSEKDKAMSLIRGTAVFKKDKMTGSINDSISRGALWLRNEMKTAVITVNPKNSSGELSFRLLNSSTKLKPSIVNGELKMAVDIHTEVDALQNETSLNLISDEKALKKVEAYINFDIESRVKLALKRVQKGMKSDIFDFASVFHRAYPKEWEKMKDHWSELYPTVDVTVTAKSKVLRPGLSNVEPTSPK</sequence>
<comment type="subcellular location">
    <subcellularLocation>
        <location evidence="1">Membrane</location>
        <topology evidence="1">Lipid-anchor</topology>
    </subcellularLocation>
</comment>
<dbReference type="InterPro" id="IPR046953">
    <property type="entry name" value="Spore_GerAC-like_C"/>
</dbReference>
<dbReference type="PROSITE" id="PS51257">
    <property type="entry name" value="PROKAR_LIPOPROTEIN"/>
    <property type="match status" value="1"/>
</dbReference>
<evidence type="ECO:0000256" key="6">
    <source>
        <dbReference type="ARBA" id="ARBA00023139"/>
    </source>
</evidence>
<evidence type="ECO:0000256" key="3">
    <source>
        <dbReference type="ARBA" id="ARBA00022544"/>
    </source>
</evidence>
<keyword evidence="7" id="KW-0449">Lipoprotein</keyword>
<accession>A0ABW0VTK7</accession>
<protein>
    <submittedName>
        <fullName evidence="10">Ger(X)C family spore germination protein</fullName>
    </submittedName>
</protein>
<comment type="caution">
    <text evidence="10">The sequence shown here is derived from an EMBL/GenBank/DDBJ whole genome shotgun (WGS) entry which is preliminary data.</text>
</comment>
<evidence type="ECO:0000313" key="10">
    <source>
        <dbReference type="EMBL" id="MFC5647876.1"/>
    </source>
</evidence>
<keyword evidence="11" id="KW-1185">Reference proteome</keyword>
<dbReference type="RefSeq" id="WP_379186340.1">
    <property type="nucleotide sequence ID" value="NZ_JBHSOW010000008.1"/>
</dbReference>
<keyword evidence="3" id="KW-0309">Germination</keyword>
<dbReference type="Pfam" id="PF25198">
    <property type="entry name" value="Spore_GerAC_N"/>
    <property type="match status" value="1"/>
</dbReference>
<dbReference type="Pfam" id="PF05504">
    <property type="entry name" value="Spore_GerAC"/>
    <property type="match status" value="1"/>
</dbReference>
<dbReference type="Gene3D" id="3.30.300.210">
    <property type="entry name" value="Nutrient germinant receptor protein C, domain 3"/>
    <property type="match status" value="1"/>
</dbReference>
<gene>
    <name evidence="10" type="ORF">ACFPYJ_01845</name>
</gene>
<evidence type="ECO:0000256" key="2">
    <source>
        <dbReference type="ARBA" id="ARBA00007886"/>
    </source>
</evidence>
<proteinExistence type="inferred from homology"/>
<dbReference type="InterPro" id="IPR038501">
    <property type="entry name" value="Spore_GerAC_C_sf"/>
</dbReference>
<reference evidence="11" key="1">
    <citation type="journal article" date="2019" name="Int. J. Syst. Evol. Microbiol.">
        <title>The Global Catalogue of Microorganisms (GCM) 10K type strain sequencing project: providing services to taxonomists for standard genome sequencing and annotation.</title>
        <authorList>
            <consortium name="The Broad Institute Genomics Platform"/>
            <consortium name="The Broad Institute Genome Sequencing Center for Infectious Disease"/>
            <person name="Wu L."/>
            <person name="Ma J."/>
        </authorList>
    </citation>
    <scope>NUCLEOTIDE SEQUENCE [LARGE SCALE GENOMIC DNA]</scope>
    <source>
        <strain evidence="11">CGMCC 1.3240</strain>
    </source>
</reference>
<feature type="domain" description="Spore germination protein N-terminal" evidence="9">
    <location>
        <begin position="28"/>
        <end position="204"/>
    </location>
</feature>
<dbReference type="Proteomes" id="UP001596047">
    <property type="component" value="Unassembled WGS sequence"/>
</dbReference>
<dbReference type="PANTHER" id="PTHR35789:SF1">
    <property type="entry name" value="SPORE GERMINATION PROTEIN B3"/>
    <property type="match status" value="1"/>
</dbReference>
<name>A0ABW0VTK7_9BACL</name>
<evidence type="ECO:0000256" key="1">
    <source>
        <dbReference type="ARBA" id="ARBA00004635"/>
    </source>
</evidence>
<evidence type="ECO:0000259" key="8">
    <source>
        <dbReference type="Pfam" id="PF05504"/>
    </source>
</evidence>
<feature type="domain" description="Spore germination GerAC-like C-terminal" evidence="8">
    <location>
        <begin position="221"/>
        <end position="386"/>
    </location>
</feature>
<dbReference type="InterPro" id="IPR057336">
    <property type="entry name" value="GerAC_N"/>
</dbReference>
<dbReference type="EMBL" id="JBHSOW010000008">
    <property type="protein sequence ID" value="MFC5647876.1"/>
    <property type="molecule type" value="Genomic_DNA"/>
</dbReference>
<evidence type="ECO:0000313" key="11">
    <source>
        <dbReference type="Proteomes" id="UP001596047"/>
    </source>
</evidence>
<dbReference type="PANTHER" id="PTHR35789">
    <property type="entry name" value="SPORE GERMINATION PROTEIN B3"/>
    <property type="match status" value="1"/>
</dbReference>
<evidence type="ECO:0000256" key="7">
    <source>
        <dbReference type="ARBA" id="ARBA00023288"/>
    </source>
</evidence>
<organism evidence="10 11">
    <name type="scientific">Paenibacillus solisilvae</name>
    <dbReference type="NCBI Taxonomy" id="2486751"/>
    <lineage>
        <taxon>Bacteria</taxon>
        <taxon>Bacillati</taxon>
        <taxon>Bacillota</taxon>
        <taxon>Bacilli</taxon>
        <taxon>Bacillales</taxon>
        <taxon>Paenibacillaceae</taxon>
        <taxon>Paenibacillus</taxon>
    </lineage>
</organism>
<comment type="similarity">
    <text evidence="2">Belongs to the GerABKC lipoprotein family.</text>
</comment>
<evidence type="ECO:0000256" key="5">
    <source>
        <dbReference type="ARBA" id="ARBA00023136"/>
    </source>
</evidence>
<keyword evidence="6" id="KW-0564">Palmitate</keyword>
<keyword evidence="5" id="KW-0472">Membrane</keyword>
<evidence type="ECO:0000256" key="4">
    <source>
        <dbReference type="ARBA" id="ARBA00022729"/>
    </source>
</evidence>
<dbReference type="InterPro" id="IPR008844">
    <property type="entry name" value="Spore_GerAC-like"/>
</dbReference>
<dbReference type="NCBIfam" id="TIGR02887">
    <property type="entry name" value="spore_ger_x_C"/>
    <property type="match status" value="1"/>
</dbReference>
<evidence type="ECO:0000259" key="9">
    <source>
        <dbReference type="Pfam" id="PF25198"/>
    </source>
</evidence>